<dbReference type="SUPFAM" id="SSF54368">
    <property type="entry name" value="Glutamine synthetase, N-terminal domain"/>
    <property type="match status" value="1"/>
</dbReference>
<dbReference type="PROSITE" id="PS51987">
    <property type="entry name" value="GS_CATALYTIC"/>
    <property type="match status" value="1"/>
</dbReference>
<evidence type="ECO:0000313" key="6">
    <source>
        <dbReference type="Proteomes" id="UP000252355"/>
    </source>
</evidence>
<evidence type="ECO:0000256" key="1">
    <source>
        <dbReference type="ARBA" id="ARBA00009897"/>
    </source>
</evidence>
<dbReference type="GO" id="GO:0004356">
    <property type="term" value="F:glutamine synthetase activity"/>
    <property type="evidence" value="ECO:0007669"/>
    <property type="project" value="InterPro"/>
</dbReference>
<reference evidence="5 6" key="1">
    <citation type="submission" date="2018-05" db="EMBL/GenBank/DDBJ databases">
        <title>A metagenomic window into the 2 km-deep terrestrial subsurface aquifer revealed taxonomically and functionally diverse microbial community comprising novel uncultured bacterial lineages.</title>
        <authorList>
            <person name="Kadnikov V.V."/>
            <person name="Mardanov A.V."/>
            <person name="Beletsky A.V."/>
            <person name="Banks D."/>
            <person name="Pimenov N.V."/>
            <person name="Frank Y.A."/>
            <person name="Karnachuk O.V."/>
            <person name="Ravin N.V."/>
        </authorList>
    </citation>
    <scope>NUCLEOTIDE SEQUENCE [LARGE SCALE GENOMIC DNA]</scope>
    <source>
        <strain evidence="5">BY5</strain>
    </source>
</reference>
<evidence type="ECO:0000256" key="3">
    <source>
        <dbReference type="RuleBase" id="RU000384"/>
    </source>
</evidence>
<dbReference type="PANTHER" id="PTHR43407">
    <property type="entry name" value="GLUTAMINE SYNTHETASE"/>
    <property type="match status" value="1"/>
</dbReference>
<accession>A0A367ZRB1</accession>
<evidence type="ECO:0000259" key="4">
    <source>
        <dbReference type="PROSITE" id="PS51987"/>
    </source>
</evidence>
<dbReference type="AlphaFoldDB" id="A0A367ZRB1"/>
<dbReference type="InterPro" id="IPR014746">
    <property type="entry name" value="Gln_synth/guanido_kin_cat_dom"/>
</dbReference>
<dbReference type="Gene3D" id="3.30.590.10">
    <property type="entry name" value="Glutamine synthetase/guanido kinase, catalytic domain"/>
    <property type="match status" value="1"/>
</dbReference>
<proteinExistence type="inferred from homology"/>
<dbReference type="Gene3D" id="3.10.20.70">
    <property type="entry name" value="Glutamine synthetase, N-terminal domain"/>
    <property type="match status" value="1"/>
</dbReference>
<dbReference type="InterPro" id="IPR036651">
    <property type="entry name" value="Gln_synt_N_sf"/>
</dbReference>
<dbReference type="SMART" id="SM01230">
    <property type="entry name" value="Gln-synt_C"/>
    <property type="match status" value="1"/>
</dbReference>
<dbReference type="SUPFAM" id="SSF55931">
    <property type="entry name" value="Glutamine synthetase/guanido kinase"/>
    <property type="match status" value="1"/>
</dbReference>
<gene>
    <name evidence="5" type="ORF">OZSIB_3771</name>
</gene>
<comment type="similarity">
    <text evidence="1 2 3">Belongs to the glutamine synthetase family.</text>
</comment>
<evidence type="ECO:0000256" key="2">
    <source>
        <dbReference type="PROSITE-ProRule" id="PRU01331"/>
    </source>
</evidence>
<name>A0A367ZRB1_9BACT</name>
<dbReference type="Proteomes" id="UP000252355">
    <property type="component" value="Unassembled WGS sequence"/>
</dbReference>
<dbReference type="GO" id="GO:0006542">
    <property type="term" value="P:glutamine biosynthetic process"/>
    <property type="evidence" value="ECO:0007669"/>
    <property type="project" value="InterPro"/>
</dbReference>
<dbReference type="InterPro" id="IPR008146">
    <property type="entry name" value="Gln_synth_cat_dom"/>
</dbReference>
<protein>
    <submittedName>
        <fullName evidence="5">Glutamine synthetase type I</fullName>
    </submittedName>
</protein>
<dbReference type="Pfam" id="PF00120">
    <property type="entry name" value="Gln-synt_C"/>
    <property type="match status" value="1"/>
</dbReference>
<dbReference type="GO" id="GO:0005737">
    <property type="term" value="C:cytoplasm"/>
    <property type="evidence" value="ECO:0007669"/>
    <property type="project" value="TreeGrafter"/>
</dbReference>
<dbReference type="Pfam" id="PF03951">
    <property type="entry name" value="Gln-synt_N"/>
    <property type="match status" value="1"/>
</dbReference>
<dbReference type="PANTHER" id="PTHR43407:SF1">
    <property type="entry name" value="LENGSIN"/>
    <property type="match status" value="1"/>
</dbReference>
<evidence type="ECO:0000313" key="5">
    <source>
        <dbReference type="EMBL" id="RCK79902.1"/>
    </source>
</evidence>
<organism evidence="5 6">
    <name type="scientific">Candidatus Ozemobacter sibiricus</name>
    <dbReference type="NCBI Taxonomy" id="2268124"/>
    <lineage>
        <taxon>Bacteria</taxon>
        <taxon>Candidatus Ozemobacteria</taxon>
        <taxon>Candidatus Ozemobacterales</taxon>
        <taxon>Candidatus Ozemobacteraceae</taxon>
        <taxon>Candidatus Ozemobacter</taxon>
    </lineage>
</organism>
<dbReference type="GO" id="GO:0016020">
    <property type="term" value="C:membrane"/>
    <property type="evidence" value="ECO:0007669"/>
    <property type="project" value="TreeGrafter"/>
</dbReference>
<feature type="domain" description="GS catalytic" evidence="4">
    <location>
        <begin position="128"/>
        <end position="498"/>
    </location>
</feature>
<dbReference type="EMBL" id="QOQW01000009">
    <property type="protein sequence ID" value="RCK79902.1"/>
    <property type="molecule type" value="Genomic_DNA"/>
</dbReference>
<sequence length="498" mass="55568">MNDQVALNPNKLVRFLNKPPEEFTRKDLITFIEKNDIRMLNFRYVGGDGKLKLLNFIINDRRYLDKILAVGERVDGSSLFSYIDASASDLYVVPRYRTAFVNPFCQVPAVDVLCSYFDKHGKPLDIAPENILKKAHDALKARTGMKLEALGELEFYLSSELDKIYAITPQKGYHESHPFAKWEMVRVEAMKLISEMGGRIKYGHAEVGNIVSGDWEYVQHEIEFLPVDVQDAADQLVVAKWVIREVAYKHGLEVSFAPKIIVGHAGSGLHIHSRLVKDGKNQMVDETGALSVTAKKMIGGLLELAPSLTAFGNIVPTSYLRLVPHQEAPTNVCWGDSNRSVLVRVPLGWRGVDNMCAEVNPQEKEPFHDPMANQTVELRSADGSANVYLLLAGIAVAARRGLENPESLKLAEKLYVSVNVGKHQAHLNLPQLPASCYEAAERLLQDRAFYEQDGIFPPAMIDGLAANLKTFDDKQLSERLFGDGDALMHLVNKYLHCG</sequence>
<dbReference type="InterPro" id="IPR008147">
    <property type="entry name" value="Gln_synt_N"/>
</dbReference>
<comment type="caution">
    <text evidence="5">The sequence shown here is derived from an EMBL/GenBank/DDBJ whole genome shotgun (WGS) entry which is preliminary data.</text>
</comment>
<dbReference type="GO" id="GO:0019740">
    <property type="term" value="P:nitrogen utilization"/>
    <property type="evidence" value="ECO:0007669"/>
    <property type="project" value="TreeGrafter"/>
</dbReference>